<dbReference type="AlphaFoldDB" id="A0A538TT28"/>
<accession>A0A538TT28</accession>
<gene>
    <name evidence="1" type="ORF">E6K79_02425</name>
</gene>
<reference evidence="1 2" key="1">
    <citation type="journal article" date="2019" name="Nat. Microbiol.">
        <title>Mediterranean grassland soil C-N compound turnover is dependent on rainfall and depth, and is mediated by genomically divergent microorganisms.</title>
        <authorList>
            <person name="Diamond S."/>
            <person name="Andeer P.F."/>
            <person name="Li Z."/>
            <person name="Crits-Christoph A."/>
            <person name="Burstein D."/>
            <person name="Anantharaman K."/>
            <person name="Lane K.R."/>
            <person name="Thomas B.C."/>
            <person name="Pan C."/>
            <person name="Northen T.R."/>
            <person name="Banfield J.F."/>
        </authorList>
    </citation>
    <scope>NUCLEOTIDE SEQUENCE [LARGE SCALE GENOMIC DNA]</scope>
    <source>
        <strain evidence="1">WS_9</strain>
    </source>
</reference>
<evidence type="ECO:0000313" key="2">
    <source>
        <dbReference type="Proteomes" id="UP000317691"/>
    </source>
</evidence>
<dbReference type="EMBL" id="VBOZ01000008">
    <property type="protein sequence ID" value="TMQ66781.1"/>
    <property type="molecule type" value="Genomic_DNA"/>
</dbReference>
<name>A0A538TT28_UNCEI</name>
<proteinExistence type="predicted"/>
<protein>
    <submittedName>
        <fullName evidence="1">Uncharacterized protein</fullName>
    </submittedName>
</protein>
<dbReference type="PROSITE" id="PS51257">
    <property type="entry name" value="PROKAR_LIPOPROTEIN"/>
    <property type="match status" value="1"/>
</dbReference>
<sequence length="185" mass="19438">MPKETDMKTVMRFTLAVLTIGALLGMSGCTDLSSRNTLIVNSVNGGNSYLSDLINVIDPLNPFVPVDQVKVQFGNIRNGGGDPIKAGAPFSEIVVTGYRVTYDDGIFSPVVGGLNCRVESGSTNEVTILLSDSGEKGALVGMSGTVTTIARIHFTGYNYINGYNNGDAVYADAALSVQVGDFGDK</sequence>
<comment type="caution">
    <text evidence="1">The sequence shown here is derived from an EMBL/GenBank/DDBJ whole genome shotgun (WGS) entry which is preliminary data.</text>
</comment>
<evidence type="ECO:0000313" key="1">
    <source>
        <dbReference type="EMBL" id="TMQ66781.1"/>
    </source>
</evidence>
<dbReference type="Proteomes" id="UP000317691">
    <property type="component" value="Unassembled WGS sequence"/>
</dbReference>
<organism evidence="1 2">
    <name type="scientific">Eiseniibacteriota bacterium</name>
    <dbReference type="NCBI Taxonomy" id="2212470"/>
    <lineage>
        <taxon>Bacteria</taxon>
        <taxon>Candidatus Eiseniibacteriota</taxon>
    </lineage>
</organism>